<feature type="binding site" evidence="15">
    <location>
        <begin position="75"/>
        <end position="77"/>
    </location>
    <ligand>
        <name>ATP</name>
        <dbReference type="ChEBI" id="CHEBI:30616"/>
        <note>ligand shared between two neighboring subunits of the homotrimer</note>
    </ligand>
</feature>
<dbReference type="GO" id="GO:0005886">
    <property type="term" value="C:plasma membrane"/>
    <property type="evidence" value="ECO:0007669"/>
    <property type="project" value="UniProtKB-SubCell"/>
</dbReference>
<dbReference type="GeneTree" id="ENSGT01020000230351"/>
<keyword evidence="5 18" id="KW-0812">Transmembrane</keyword>
<keyword evidence="11 14" id="KW-1071">Ligand-gated ion channel</keyword>
<keyword evidence="7 14" id="KW-0406">Ion transport</keyword>
<dbReference type="PANTHER" id="PTHR10125">
    <property type="entry name" value="P2X PURINOCEPTOR"/>
    <property type="match status" value="1"/>
</dbReference>
<dbReference type="FunFam" id="2.60.490.10:FF:000001">
    <property type="entry name" value="P2X purinoceptor"/>
    <property type="match status" value="1"/>
</dbReference>
<evidence type="ECO:0000256" key="4">
    <source>
        <dbReference type="ARBA" id="ARBA00022475"/>
    </source>
</evidence>
<dbReference type="GO" id="GO:0033198">
    <property type="term" value="P:response to ATP"/>
    <property type="evidence" value="ECO:0007669"/>
    <property type="project" value="InterPro"/>
</dbReference>
<dbReference type="InterPro" id="IPR003044">
    <property type="entry name" value="P2X1_purnocptor"/>
</dbReference>
<dbReference type="GO" id="GO:0070588">
    <property type="term" value="P:calcium ion transmembrane transport"/>
    <property type="evidence" value="ECO:0007669"/>
    <property type="project" value="TreeGrafter"/>
</dbReference>
<keyword evidence="20" id="KW-1185">Reference proteome</keyword>
<comment type="function">
    <text evidence="18">Receptor for ATP that acts as a ligand-gated ion channel.</text>
</comment>
<evidence type="ECO:0000256" key="18">
    <source>
        <dbReference type="RuleBase" id="RU000681"/>
    </source>
</evidence>
<evidence type="ECO:0000256" key="10">
    <source>
        <dbReference type="ARBA" id="ARBA00023180"/>
    </source>
</evidence>
<keyword evidence="9 16" id="KW-1015">Disulfide bond</keyword>
<dbReference type="CTD" id="5023"/>
<dbReference type="InterPro" id="IPR053792">
    <property type="entry name" value="P2X_RECEPTOR_CS"/>
</dbReference>
<dbReference type="GO" id="GO:0004931">
    <property type="term" value="F:extracellularly ATP-gated monoatomic cation channel activity"/>
    <property type="evidence" value="ECO:0007669"/>
    <property type="project" value="UniProtKB-UniRule"/>
</dbReference>
<sequence>MCIISSKMKSYITEALSNFFFEYETPRQVLVRNRRVGVVCRLIQLGVLAYIIGWVFIYEKGYQTVDIAIGSVFTKMKGVAYTDISGEERVWDVSDYVYPDQGGESFVIMTNFIITDGQTQSMCPELPDGKNTCNSDADCTKGQFKRTGNGHMTGKCVNTTNTCEIMSWCPIEDDRTIPNPPLLSVAENFTLFIKNSITFPAFGVVRSNLVEGVDQRYIKKCLYDPDEHQLCPIFRLGDIVRLSGFNFSQMAGVGGAIGILIEWECNLDLSLQRCIPKYGFHGLYGNAKEGESSQASVGYNFRTAKYYMEDKVEKRTLMKIFGIRIDIVVHGLARKFDIIPTLTAIGSGVGIFGVATVVCDLVLLNLVPKKDFYKNMKFKYTAVQDEVPVIQLDKEDQEKSQTENPK</sequence>
<dbReference type="GeneID" id="108429739"/>
<dbReference type="InterPro" id="IPR001429">
    <property type="entry name" value="P2X_purnocptor"/>
</dbReference>
<dbReference type="Gene3D" id="2.60.490.10">
    <property type="entry name" value="atp-gated p2x4 ion channel domain"/>
    <property type="match status" value="1"/>
</dbReference>
<evidence type="ECO:0000256" key="9">
    <source>
        <dbReference type="ARBA" id="ARBA00023157"/>
    </source>
</evidence>
<organism evidence="19 20">
    <name type="scientific">Pygocentrus nattereri</name>
    <name type="common">Red-bellied piranha</name>
    <dbReference type="NCBI Taxonomy" id="42514"/>
    <lineage>
        <taxon>Eukaryota</taxon>
        <taxon>Metazoa</taxon>
        <taxon>Chordata</taxon>
        <taxon>Craniata</taxon>
        <taxon>Vertebrata</taxon>
        <taxon>Euteleostomi</taxon>
        <taxon>Actinopterygii</taxon>
        <taxon>Neopterygii</taxon>
        <taxon>Teleostei</taxon>
        <taxon>Ostariophysi</taxon>
        <taxon>Characiformes</taxon>
        <taxon>Characoidei</taxon>
        <taxon>Pygocentrus</taxon>
    </lineage>
</organism>
<comment type="similarity">
    <text evidence="2 14 18">Belongs to the P2X receptor family.</text>
</comment>
<evidence type="ECO:0000256" key="2">
    <source>
        <dbReference type="ARBA" id="ARBA00009848"/>
    </source>
</evidence>
<dbReference type="RefSeq" id="XP_017557206.1">
    <property type="nucleotide sequence ID" value="XM_017701717.2"/>
</dbReference>
<reference evidence="19 20" key="1">
    <citation type="submission" date="2020-10" db="EMBL/GenBank/DDBJ databases">
        <title>Pygocentrus nattereri (red-bellied piranha) genome, fPygNat1, primary haplotype.</title>
        <authorList>
            <person name="Myers G."/>
            <person name="Meyer A."/>
            <person name="Karagic N."/>
            <person name="Pippel M."/>
            <person name="Winkler S."/>
            <person name="Tracey A."/>
            <person name="Wood J."/>
            <person name="Formenti G."/>
            <person name="Howe K."/>
            <person name="Fedrigo O."/>
            <person name="Jarvis E.D."/>
        </authorList>
    </citation>
    <scope>NUCLEOTIDE SEQUENCE [LARGE SCALE GENOMIC DNA]</scope>
</reference>
<evidence type="ECO:0000256" key="15">
    <source>
        <dbReference type="PIRSR" id="PIRSR005713-1"/>
    </source>
</evidence>
<evidence type="ECO:0000313" key="19">
    <source>
        <dbReference type="Ensembl" id="ENSPNAP00000066198.1"/>
    </source>
</evidence>
<evidence type="ECO:0000256" key="11">
    <source>
        <dbReference type="ARBA" id="ARBA00023286"/>
    </source>
</evidence>
<dbReference type="PANTHER" id="PTHR10125:SF9">
    <property type="entry name" value="P2X PURINOCEPTOR 1"/>
    <property type="match status" value="1"/>
</dbReference>
<dbReference type="AlphaFoldDB" id="A0AAR2KPE0"/>
<dbReference type="GO" id="GO:0098794">
    <property type="term" value="C:postsynapse"/>
    <property type="evidence" value="ECO:0007669"/>
    <property type="project" value="GOC"/>
</dbReference>
<dbReference type="GO" id="GO:0001614">
    <property type="term" value="F:purinergic nucleotide receptor activity"/>
    <property type="evidence" value="ECO:0007669"/>
    <property type="project" value="UniProtKB-UniRule"/>
</dbReference>
<keyword evidence="18" id="KW-0675">Receptor</keyword>
<dbReference type="PROSITE" id="PS01212">
    <property type="entry name" value="P2X_RECEPTOR"/>
    <property type="match status" value="1"/>
</dbReference>
<evidence type="ECO:0000256" key="12">
    <source>
        <dbReference type="ARBA" id="ARBA00023303"/>
    </source>
</evidence>
<dbReference type="InterPro" id="IPR027309">
    <property type="entry name" value="P2X_extracellular_dom_sf"/>
</dbReference>
<evidence type="ECO:0000256" key="13">
    <source>
        <dbReference type="ARBA" id="ARBA00036634"/>
    </source>
</evidence>
<evidence type="ECO:0000256" key="14">
    <source>
        <dbReference type="PIRNR" id="PIRNR005713"/>
    </source>
</evidence>
<dbReference type="GO" id="GO:0005524">
    <property type="term" value="F:ATP binding"/>
    <property type="evidence" value="ECO:0007669"/>
    <property type="project" value="UniProtKB-UniRule"/>
</dbReference>
<accession>A0AAR2KPE0</accession>
<evidence type="ECO:0000256" key="8">
    <source>
        <dbReference type="ARBA" id="ARBA00023136"/>
    </source>
</evidence>
<evidence type="ECO:0000256" key="5">
    <source>
        <dbReference type="ARBA" id="ARBA00022692"/>
    </source>
</evidence>
<keyword evidence="6 18" id="KW-1133">Transmembrane helix</keyword>
<feature type="binding site" evidence="15">
    <location>
        <begin position="300"/>
        <end position="302"/>
    </location>
    <ligand>
        <name>ATP</name>
        <dbReference type="ChEBI" id="CHEBI:30616"/>
        <note>ligand shared between two neighboring subunits of the homotrimer</note>
    </ligand>
</feature>
<keyword evidence="8 14" id="KW-0472">Membrane</keyword>
<keyword evidence="15" id="KW-0067">ATP-binding</keyword>
<evidence type="ECO:0000313" key="20">
    <source>
        <dbReference type="Proteomes" id="UP001501920"/>
    </source>
</evidence>
<feature type="disulfide bond" evidence="16">
    <location>
        <begin position="265"/>
        <end position="274"/>
    </location>
</feature>
<feature type="binding site" evidence="15">
    <location>
        <position position="190"/>
    </location>
    <ligand>
        <name>ATP</name>
        <dbReference type="ChEBI" id="CHEBI:30616"/>
        <note>ligand shared between two neighboring subunits of the homotrimer</note>
    </ligand>
</feature>
<evidence type="ECO:0000256" key="3">
    <source>
        <dbReference type="ARBA" id="ARBA00022448"/>
    </source>
</evidence>
<feature type="disulfide bond" evidence="16">
    <location>
        <begin position="139"/>
        <end position="163"/>
    </location>
</feature>
<evidence type="ECO:0000256" key="16">
    <source>
        <dbReference type="PIRSR" id="PIRSR005713-2"/>
    </source>
</evidence>
<dbReference type="InterPro" id="IPR059116">
    <property type="entry name" value="P2X_receptor"/>
</dbReference>
<dbReference type="NCBIfam" id="TIGR00863">
    <property type="entry name" value="P2X"/>
    <property type="match status" value="1"/>
</dbReference>
<protein>
    <recommendedName>
        <fullName evidence="14 18">P2X purinoceptor</fullName>
    </recommendedName>
    <alternativeName>
        <fullName evidence="14">P2X purinoceptor 1</fullName>
    </alternativeName>
</protein>
<evidence type="ECO:0000256" key="17">
    <source>
        <dbReference type="PIRSR" id="PIRSR005713-3"/>
    </source>
</evidence>
<name>A0AAR2KPE0_PYGNA</name>
<comment type="function">
    <text evidence="14">ATP-gated nonselective transmembrane cation channel permeable to potassium, sodium and with relatively high calcium permeability. Furthermore, CTP functions as a weak affinity agonist for P2RX1.</text>
</comment>
<dbReference type="PIRSF" id="PIRSF005713">
    <property type="entry name" value="P2X_purinoceptor"/>
    <property type="match status" value="1"/>
</dbReference>
<dbReference type="PRINTS" id="PR01307">
    <property type="entry name" value="P2XRECEPTOR"/>
</dbReference>
<keyword evidence="3 14" id="KW-0813">Transport</keyword>
<feature type="glycosylation site" description="N-linked (GlcNAc...) asparagine" evidence="17">
    <location>
        <position position="188"/>
    </location>
</feature>
<comment type="catalytic activity">
    <reaction evidence="13">
        <text>Ca(2+)(in) = Ca(2+)(out)</text>
        <dbReference type="Rhea" id="RHEA:29671"/>
        <dbReference type="ChEBI" id="CHEBI:29108"/>
    </reaction>
</comment>
<feature type="transmembrane region" description="Helical" evidence="18">
    <location>
        <begin position="344"/>
        <end position="367"/>
    </location>
</feature>
<evidence type="ECO:0000256" key="1">
    <source>
        <dbReference type="ARBA" id="ARBA00004651"/>
    </source>
</evidence>
<dbReference type="Gene3D" id="1.10.287.940">
    <property type="entry name" value="atp-gated p2x4 ion channel"/>
    <property type="match status" value="1"/>
</dbReference>
<feature type="disulfide bond" evidence="16">
    <location>
        <begin position="133"/>
        <end position="156"/>
    </location>
</feature>
<comment type="subcellular location">
    <subcellularLocation>
        <location evidence="1">Cell membrane</location>
        <topology evidence="1">Multi-pass membrane protein</topology>
    </subcellularLocation>
    <subcellularLocation>
        <location evidence="18">Membrane</location>
        <topology evidence="18">Multi-pass membrane protein</topology>
    </subcellularLocation>
</comment>
<reference evidence="19" key="3">
    <citation type="submission" date="2025-09" db="UniProtKB">
        <authorList>
            <consortium name="Ensembl"/>
        </authorList>
    </citation>
    <scope>IDENTIFICATION</scope>
</reference>
<keyword evidence="10" id="KW-0325">Glycoprotein</keyword>
<dbReference type="Pfam" id="PF00864">
    <property type="entry name" value="P2X_receptor"/>
    <property type="match status" value="1"/>
</dbReference>
<comment type="subunit">
    <text evidence="14">Functional P2XRs are organized as homomeric and heteromeric trimers. Forms heterodimer with P2RX2. Forms heterodimer with P2RX4. Forms heterodimer with P2RX5.</text>
</comment>
<feature type="disulfide bond" evidence="16">
    <location>
        <begin position="221"/>
        <end position="231"/>
    </location>
</feature>
<keyword evidence="12 18" id="KW-0407">Ion channel</keyword>
<keyword evidence="4" id="KW-1003">Cell membrane</keyword>
<dbReference type="Ensembl" id="ENSPNAT00000082712.1">
    <property type="protein sequence ID" value="ENSPNAP00000066198.1"/>
    <property type="gene ID" value="ENSPNAG00000013377.2"/>
</dbReference>
<dbReference type="FunFam" id="1.10.287.940:FF:000006">
    <property type="entry name" value="p2X purinoceptor 1"/>
    <property type="match status" value="1"/>
</dbReference>
<keyword evidence="15" id="KW-0547">Nucleotide-binding</keyword>
<evidence type="ECO:0000256" key="6">
    <source>
        <dbReference type="ARBA" id="ARBA00022989"/>
    </source>
</evidence>
<reference evidence="19" key="2">
    <citation type="submission" date="2025-08" db="UniProtKB">
        <authorList>
            <consortium name="Ensembl"/>
        </authorList>
    </citation>
    <scope>IDENTIFICATION</scope>
</reference>
<dbReference type="FunFam" id="1.10.287.940:FF:000005">
    <property type="entry name" value="P2X purinoceptor"/>
    <property type="match status" value="1"/>
</dbReference>
<dbReference type="Proteomes" id="UP001501920">
    <property type="component" value="Chromosome 23"/>
</dbReference>
<dbReference type="PRINTS" id="PR01308">
    <property type="entry name" value="P2X1RECEPTOR"/>
</dbReference>
<evidence type="ECO:0000256" key="7">
    <source>
        <dbReference type="ARBA" id="ARBA00023065"/>
    </source>
</evidence>
<feature type="disulfide bond" evidence="16">
    <location>
        <begin position="123"/>
        <end position="169"/>
    </location>
</feature>
<proteinExistence type="inferred from homology"/>
<feature type="transmembrane region" description="Helical" evidence="18">
    <location>
        <begin position="36"/>
        <end position="57"/>
    </location>
</feature>
<gene>
    <name evidence="19" type="primary">P2RX1</name>
</gene>
<feature type="binding site" evidence="15">
    <location>
        <position position="319"/>
    </location>
    <ligand>
        <name>ATP</name>
        <dbReference type="ChEBI" id="CHEBI:30616"/>
        <note>ligand shared between two neighboring subunits of the homotrimer</note>
    </ligand>
</feature>